<sequence length="154" mass="17296">MYIKGNLLTILVSALTVIITIILHIDTLIAFLIWLSAFMLDAFYTYLNREYVREYELNMIVRRSGSIELAFIKVAIIESLMIIGMGMVFESMTSDSGNGGYGSSSIAIGYSLSLILFASIHVMAFVRSYLFIKSKEERKEGKGRKEEGRKEGKG</sequence>
<dbReference type="KEGG" id="ncv:NCAV_1037"/>
<feature type="transmembrane region" description="Helical" evidence="1">
    <location>
        <begin position="31"/>
        <end position="48"/>
    </location>
</feature>
<gene>
    <name evidence="2" type="ORF">NCAV_1037</name>
</gene>
<accession>A0A2K5ARJ1</accession>
<proteinExistence type="predicted"/>
<organism evidence="2 3">
    <name type="scientific">Candidatus Nitrosocaldus cavascurensis</name>
    <dbReference type="NCBI Taxonomy" id="2058097"/>
    <lineage>
        <taxon>Archaea</taxon>
        <taxon>Nitrososphaerota</taxon>
        <taxon>Nitrososphaeria</taxon>
        <taxon>Candidatus Nitrosocaldales</taxon>
        <taxon>Candidatus Nitrosocaldaceae</taxon>
        <taxon>Candidatus Nitrosocaldus</taxon>
    </lineage>
</organism>
<keyword evidence="3" id="KW-1185">Reference proteome</keyword>
<keyword evidence="1" id="KW-0472">Membrane</keyword>
<dbReference type="EMBL" id="LT981265">
    <property type="protein sequence ID" value="SPC34214.1"/>
    <property type="molecule type" value="Genomic_DNA"/>
</dbReference>
<reference evidence="3" key="1">
    <citation type="submission" date="2018-01" db="EMBL/GenBank/DDBJ databases">
        <authorList>
            <person name="Kerou L M."/>
        </authorList>
    </citation>
    <scope>NUCLEOTIDE SEQUENCE [LARGE SCALE GENOMIC DNA]</scope>
    <source>
        <strain evidence="3">SCU2</strain>
    </source>
</reference>
<evidence type="ECO:0000313" key="3">
    <source>
        <dbReference type="Proteomes" id="UP000236248"/>
    </source>
</evidence>
<feature type="transmembrane region" description="Helical" evidence="1">
    <location>
        <begin position="69"/>
        <end position="89"/>
    </location>
</feature>
<feature type="transmembrane region" description="Helical" evidence="1">
    <location>
        <begin position="109"/>
        <end position="132"/>
    </location>
</feature>
<keyword evidence="1" id="KW-0812">Transmembrane</keyword>
<evidence type="ECO:0000256" key="1">
    <source>
        <dbReference type="SAM" id="Phobius"/>
    </source>
</evidence>
<keyword evidence="1" id="KW-1133">Transmembrane helix</keyword>
<protein>
    <submittedName>
        <fullName evidence="2">Uncharacterized protein</fullName>
    </submittedName>
</protein>
<name>A0A2K5ARJ1_9ARCH</name>
<dbReference type="Proteomes" id="UP000236248">
    <property type="component" value="Chromosome NCAV"/>
</dbReference>
<dbReference type="AlphaFoldDB" id="A0A2K5ARJ1"/>
<evidence type="ECO:0000313" key="2">
    <source>
        <dbReference type="EMBL" id="SPC34214.1"/>
    </source>
</evidence>
<feature type="transmembrane region" description="Helical" evidence="1">
    <location>
        <begin position="7"/>
        <end position="25"/>
    </location>
</feature>